<comment type="caution">
    <text evidence="1">The sequence shown here is derived from an EMBL/GenBank/DDBJ whole genome shotgun (WGS) entry which is preliminary data.</text>
</comment>
<proteinExistence type="predicted"/>
<accession>A0A9D3YK54</accession>
<reference evidence="1" key="2">
    <citation type="submission" date="2020-11" db="EMBL/GenBank/DDBJ databases">
        <authorList>
            <person name="McCartney M.A."/>
            <person name="Auch B."/>
            <person name="Kono T."/>
            <person name="Mallez S."/>
            <person name="Becker A."/>
            <person name="Gohl D.M."/>
            <person name="Silverstein K.A.T."/>
            <person name="Koren S."/>
            <person name="Bechman K.B."/>
            <person name="Herman A."/>
            <person name="Abrahante J.E."/>
            <person name="Garbe J."/>
        </authorList>
    </citation>
    <scope>NUCLEOTIDE SEQUENCE</scope>
    <source>
        <strain evidence="1">Duluth1</strain>
        <tissue evidence="1">Whole animal</tissue>
    </source>
</reference>
<reference evidence="1" key="1">
    <citation type="journal article" date="2019" name="bioRxiv">
        <title>The Genome of the Zebra Mussel, Dreissena polymorpha: A Resource for Invasive Species Research.</title>
        <authorList>
            <person name="McCartney M.A."/>
            <person name="Auch B."/>
            <person name="Kono T."/>
            <person name="Mallez S."/>
            <person name="Zhang Y."/>
            <person name="Obille A."/>
            <person name="Becker A."/>
            <person name="Abrahante J.E."/>
            <person name="Garbe J."/>
            <person name="Badalamenti J.P."/>
            <person name="Herman A."/>
            <person name="Mangelson H."/>
            <person name="Liachko I."/>
            <person name="Sullivan S."/>
            <person name="Sone E.D."/>
            <person name="Koren S."/>
            <person name="Silverstein K.A.T."/>
            <person name="Beckman K.B."/>
            <person name="Gohl D.M."/>
        </authorList>
    </citation>
    <scope>NUCLEOTIDE SEQUENCE</scope>
    <source>
        <strain evidence="1">Duluth1</strain>
        <tissue evidence="1">Whole animal</tissue>
    </source>
</reference>
<dbReference type="EMBL" id="JAIWYP010000015">
    <property type="protein sequence ID" value="KAH3700343.1"/>
    <property type="molecule type" value="Genomic_DNA"/>
</dbReference>
<protein>
    <submittedName>
        <fullName evidence="1">Uncharacterized protein</fullName>
    </submittedName>
</protein>
<dbReference type="AlphaFoldDB" id="A0A9D3YK54"/>
<evidence type="ECO:0000313" key="2">
    <source>
        <dbReference type="Proteomes" id="UP000828390"/>
    </source>
</evidence>
<dbReference type="Proteomes" id="UP000828390">
    <property type="component" value="Unassembled WGS sequence"/>
</dbReference>
<sequence>MKMLPLCSSDVAATKKLPFFVATTTKQKRLPCGNLKAITANGQNIFLYEKRCNFEPDARSGIPQLVAASYGNIARTKSTFAFEQPPCRNVAATSSGNLAATLPQLSRY</sequence>
<gene>
    <name evidence="1" type="ORF">DPMN_075319</name>
</gene>
<evidence type="ECO:0000313" key="1">
    <source>
        <dbReference type="EMBL" id="KAH3700343.1"/>
    </source>
</evidence>
<organism evidence="1 2">
    <name type="scientific">Dreissena polymorpha</name>
    <name type="common">Zebra mussel</name>
    <name type="synonym">Mytilus polymorpha</name>
    <dbReference type="NCBI Taxonomy" id="45954"/>
    <lineage>
        <taxon>Eukaryota</taxon>
        <taxon>Metazoa</taxon>
        <taxon>Spiralia</taxon>
        <taxon>Lophotrochozoa</taxon>
        <taxon>Mollusca</taxon>
        <taxon>Bivalvia</taxon>
        <taxon>Autobranchia</taxon>
        <taxon>Heteroconchia</taxon>
        <taxon>Euheterodonta</taxon>
        <taxon>Imparidentia</taxon>
        <taxon>Neoheterodontei</taxon>
        <taxon>Myida</taxon>
        <taxon>Dreissenoidea</taxon>
        <taxon>Dreissenidae</taxon>
        <taxon>Dreissena</taxon>
    </lineage>
</organism>
<keyword evidence="2" id="KW-1185">Reference proteome</keyword>
<name>A0A9D3YK54_DREPO</name>